<dbReference type="GO" id="GO:0006351">
    <property type="term" value="P:DNA-templated transcription"/>
    <property type="evidence" value="ECO:0007669"/>
    <property type="project" value="InterPro"/>
</dbReference>
<evidence type="ECO:0000256" key="2">
    <source>
        <dbReference type="ARBA" id="ARBA00022478"/>
    </source>
</evidence>
<evidence type="ECO:0000256" key="7">
    <source>
        <dbReference type="SAM" id="MobiDB-lite"/>
    </source>
</evidence>
<comment type="subunit">
    <text evidence="6">RNAP is composed of a core of 2 alpha, a beta and a beta' subunits. The core is associated with a delta subunit and one of several sigma factors.</text>
</comment>
<keyword evidence="2 6" id="KW-0240">DNA-directed RNA polymerase</keyword>
<dbReference type="InterPro" id="IPR038087">
    <property type="entry name" value="RNAP_delta_N_dom_sf"/>
</dbReference>
<keyword evidence="4 6" id="KW-0548">Nucleotidyltransferase</keyword>
<dbReference type="GO" id="GO:0000428">
    <property type="term" value="C:DNA-directed RNA polymerase complex"/>
    <property type="evidence" value="ECO:0007669"/>
    <property type="project" value="UniProtKB-KW"/>
</dbReference>
<organism evidence="9 10">
    <name type="scientific">Paraliobacillus ryukyuensis</name>
    <dbReference type="NCBI Taxonomy" id="200904"/>
    <lineage>
        <taxon>Bacteria</taxon>
        <taxon>Bacillati</taxon>
        <taxon>Bacillota</taxon>
        <taxon>Bacilli</taxon>
        <taxon>Bacillales</taxon>
        <taxon>Bacillaceae</taxon>
        <taxon>Paraliobacillus</taxon>
    </lineage>
</organism>
<feature type="domain" description="HTH HARE-type" evidence="8">
    <location>
        <begin position="14"/>
        <end position="81"/>
    </location>
</feature>
<keyword evidence="5 6" id="KW-0804">Transcription</keyword>
<dbReference type="AlphaFoldDB" id="A0A366EDN8"/>
<feature type="region of interest" description="Disordered" evidence="7">
    <location>
        <begin position="92"/>
        <end position="191"/>
    </location>
</feature>
<dbReference type="EMBL" id="QNRI01000002">
    <property type="protein sequence ID" value="RBP00521.1"/>
    <property type="molecule type" value="Genomic_DNA"/>
</dbReference>
<evidence type="ECO:0000256" key="1">
    <source>
        <dbReference type="ARBA" id="ARBA00009828"/>
    </source>
</evidence>
<evidence type="ECO:0000256" key="5">
    <source>
        <dbReference type="ARBA" id="ARBA00023163"/>
    </source>
</evidence>
<protein>
    <recommendedName>
        <fullName evidence="6">Probable DNA-directed RNA polymerase subunit delta</fullName>
    </recommendedName>
    <alternativeName>
        <fullName evidence="6">RNAP delta factor</fullName>
    </alternativeName>
</protein>
<feature type="compositionally biased region" description="Acidic residues" evidence="7">
    <location>
        <begin position="148"/>
        <end position="191"/>
    </location>
</feature>
<reference evidence="9 10" key="1">
    <citation type="submission" date="2018-06" db="EMBL/GenBank/DDBJ databases">
        <title>Genomic Encyclopedia of Type Strains, Phase IV (KMG-IV): sequencing the most valuable type-strain genomes for metagenomic binning, comparative biology and taxonomic classification.</title>
        <authorList>
            <person name="Goeker M."/>
        </authorList>
    </citation>
    <scope>NUCLEOTIDE SEQUENCE [LARGE SCALE GENOMIC DNA]</scope>
    <source>
        <strain evidence="9 10">DSM 15140</strain>
    </source>
</reference>
<dbReference type="Pfam" id="PF05066">
    <property type="entry name" value="HARE-HTH"/>
    <property type="match status" value="1"/>
</dbReference>
<comment type="function">
    <text evidence="6">Participates in both the initiation and recycling phases of transcription. In the presence of the delta subunit, RNAP displays an increased specificity of transcription, a decreased affinity for nucleic acids, and an increased efficiency of RNA synthesis because of enhanced recycling.</text>
</comment>
<gene>
    <name evidence="6" type="primary">rpoE</name>
    <name evidence="9" type="ORF">DES48_102285</name>
</gene>
<feature type="compositionally biased region" description="Acidic residues" evidence="7">
    <location>
        <begin position="118"/>
        <end position="141"/>
    </location>
</feature>
<comment type="caution">
    <text evidence="9">The sequence shown here is derived from an EMBL/GenBank/DDBJ whole genome shotgun (WGS) entry which is preliminary data.</text>
</comment>
<dbReference type="GO" id="GO:0006355">
    <property type="term" value="P:regulation of DNA-templated transcription"/>
    <property type="evidence" value="ECO:0007669"/>
    <property type="project" value="UniProtKB-UniRule"/>
</dbReference>
<dbReference type="HAMAP" id="MF_00357">
    <property type="entry name" value="RNApol_bact_RpoE"/>
    <property type="match status" value="1"/>
</dbReference>
<comment type="similarity">
    <text evidence="1 6">Belongs to the RpoE family.</text>
</comment>
<evidence type="ECO:0000256" key="6">
    <source>
        <dbReference type="HAMAP-Rule" id="MF_00357"/>
    </source>
</evidence>
<evidence type="ECO:0000259" key="8">
    <source>
        <dbReference type="PROSITE" id="PS51913"/>
    </source>
</evidence>
<keyword evidence="3 6" id="KW-0808">Transferase</keyword>
<dbReference type="STRING" id="200904.GCA_900168775_00557"/>
<dbReference type="RefSeq" id="WP_113867295.1">
    <property type="nucleotide sequence ID" value="NZ_BAABQN010000002.1"/>
</dbReference>
<proteinExistence type="inferred from homology"/>
<evidence type="ECO:0000313" key="10">
    <source>
        <dbReference type="Proteomes" id="UP000252254"/>
    </source>
</evidence>
<keyword evidence="10" id="KW-1185">Reference proteome</keyword>
<dbReference type="Gene3D" id="1.10.10.1250">
    <property type="entry name" value="RNA polymerase, subunit delta, N-terminal domain"/>
    <property type="match status" value="1"/>
</dbReference>
<evidence type="ECO:0000313" key="9">
    <source>
        <dbReference type="EMBL" id="RBP00521.1"/>
    </source>
</evidence>
<sequence>MSLDNLSREELQELSMIDIASMILHEEKKAITYQDIYQKVVELKQFNDVEQAENLAQFYTDLNTDGRFLSVGSGLWGLRDWYPVEQIEEEVTGVQKKKKKKKKTTTKKAKKEEKYTDTDNDITEEELDFDQSNFDDEDDTFDSSSSESAEDEDFDQDFDDFDDESLDDDYEDDEDDQDYDEEDDDSEEENK</sequence>
<feature type="compositionally biased region" description="Basic residues" evidence="7">
    <location>
        <begin position="95"/>
        <end position="109"/>
    </location>
</feature>
<dbReference type="NCBIfam" id="TIGR04567">
    <property type="entry name" value="RNAP_delt_lowGC"/>
    <property type="match status" value="1"/>
</dbReference>
<dbReference type="GO" id="GO:0003899">
    <property type="term" value="F:DNA-directed RNA polymerase activity"/>
    <property type="evidence" value="ECO:0007669"/>
    <property type="project" value="UniProtKB-UniRule"/>
</dbReference>
<dbReference type="InterPro" id="IPR007759">
    <property type="entry name" value="Asxl_HARE-HTH"/>
</dbReference>
<evidence type="ECO:0000256" key="4">
    <source>
        <dbReference type="ARBA" id="ARBA00022695"/>
    </source>
</evidence>
<accession>A0A366EDN8</accession>
<dbReference type="OrthoDB" id="401223at2"/>
<evidence type="ECO:0000256" key="3">
    <source>
        <dbReference type="ARBA" id="ARBA00022679"/>
    </source>
</evidence>
<name>A0A366EDN8_9BACI</name>
<dbReference type="InterPro" id="IPR029757">
    <property type="entry name" value="RpoE"/>
</dbReference>
<dbReference type="Proteomes" id="UP000252254">
    <property type="component" value="Unassembled WGS sequence"/>
</dbReference>
<dbReference type="PROSITE" id="PS51913">
    <property type="entry name" value="HTH_HARE"/>
    <property type="match status" value="1"/>
</dbReference>